<comment type="caution">
    <text evidence="1">The sequence shown here is derived from an EMBL/GenBank/DDBJ whole genome shotgun (WGS) entry which is preliminary data.</text>
</comment>
<dbReference type="EMBL" id="VFWZ01000002">
    <property type="protein sequence ID" value="TPN86813.1"/>
    <property type="molecule type" value="Genomic_DNA"/>
</dbReference>
<reference evidence="1 2" key="1">
    <citation type="submission" date="2019-06" db="EMBL/GenBank/DDBJ databases">
        <authorList>
            <person name="Meng X."/>
        </authorList>
    </citation>
    <scope>NUCLEOTIDE SEQUENCE [LARGE SCALE GENOMIC DNA]</scope>
    <source>
        <strain evidence="1 2">M625</strain>
    </source>
</reference>
<dbReference type="OrthoDB" id="768359at2"/>
<gene>
    <name evidence="1" type="ORF">FHK87_04200</name>
</gene>
<dbReference type="RefSeq" id="WP_140590251.1">
    <property type="nucleotide sequence ID" value="NZ_VFWZ01000002.1"/>
</dbReference>
<keyword evidence="2" id="KW-1185">Reference proteome</keyword>
<evidence type="ECO:0000313" key="1">
    <source>
        <dbReference type="EMBL" id="TPN86813.1"/>
    </source>
</evidence>
<proteinExistence type="predicted"/>
<dbReference type="Proteomes" id="UP000315540">
    <property type="component" value="Unassembled WGS sequence"/>
</dbReference>
<accession>A0A504JGL6</accession>
<evidence type="ECO:0000313" key="2">
    <source>
        <dbReference type="Proteomes" id="UP000315540"/>
    </source>
</evidence>
<name>A0A504JGL6_9FLAO</name>
<dbReference type="AlphaFoldDB" id="A0A504JGL6"/>
<sequence>MDWFRYVFIAPIHIFTVGNNVINDMALDFHKLNNREYLFGLDDSRFKNLNEIFIEYKNWTGTIIDLYNDTKLTIEGQKTLIKIIDIYIEKSNLNSDKQKTTDILEFRALINYFSNKKYDIEILGD</sequence>
<protein>
    <submittedName>
        <fullName evidence="1">Uncharacterized protein</fullName>
    </submittedName>
</protein>
<organism evidence="1 2">
    <name type="scientific">Aquimarina algicola</name>
    <dbReference type="NCBI Taxonomy" id="2589995"/>
    <lineage>
        <taxon>Bacteria</taxon>
        <taxon>Pseudomonadati</taxon>
        <taxon>Bacteroidota</taxon>
        <taxon>Flavobacteriia</taxon>
        <taxon>Flavobacteriales</taxon>
        <taxon>Flavobacteriaceae</taxon>
        <taxon>Aquimarina</taxon>
    </lineage>
</organism>